<dbReference type="InterPro" id="IPR004843">
    <property type="entry name" value="Calcineurin-like_PHP"/>
</dbReference>
<keyword evidence="4" id="KW-1185">Reference proteome</keyword>
<dbReference type="Pfam" id="PF00149">
    <property type="entry name" value="Metallophos"/>
    <property type="match status" value="1"/>
</dbReference>
<reference evidence="2" key="1">
    <citation type="submission" date="2023-06" db="EMBL/GenBank/DDBJ databases">
        <authorList>
            <person name="Kurt Z."/>
        </authorList>
    </citation>
    <scope>NUCLEOTIDE SEQUENCE</scope>
</reference>
<dbReference type="PANTHER" id="PTHR12905:SF0">
    <property type="entry name" value="CALCINEURIN-LIKE PHOSPHOESTERASE DOMAIN-CONTAINING PROTEIN"/>
    <property type="match status" value="1"/>
</dbReference>
<reference evidence="3 4" key="2">
    <citation type="submission" date="2024-07" db="EMBL/GenBank/DDBJ databases">
        <authorList>
            <person name="Akdeniz Z."/>
        </authorList>
    </citation>
    <scope>NUCLEOTIDE SEQUENCE [LARGE SCALE GENOMIC DNA]</scope>
</reference>
<protein>
    <submittedName>
        <fullName evidence="2">Calcineurin-like phosphoesterase</fullName>
    </submittedName>
    <submittedName>
        <fullName evidence="3">Calcineurin-like_phosphoesterase</fullName>
    </submittedName>
</protein>
<dbReference type="Proteomes" id="UP001642409">
    <property type="component" value="Unassembled WGS sequence"/>
</dbReference>
<gene>
    <name evidence="2" type="ORF">HINF_LOCUS14679</name>
    <name evidence="3" type="ORF">HINF_LOCUS1590</name>
</gene>
<evidence type="ECO:0000313" key="2">
    <source>
        <dbReference type="EMBL" id="CAI9927034.1"/>
    </source>
</evidence>
<dbReference type="EMBL" id="CATOUU010000380">
    <property type="protein sequence ID" value="CAI9927034.1"/>
    <property type="molecule type" value="Genomic_DNA"/>
</dbReference>
<comment type="caution">
    <text evidence="2">The sequence shown here is derived from an EMBL/GenBank/DDBJ whole genome shotgun (WGS) entry which is preliminary data.</text>
</comment>
<name>A0AA86NYG4_9EUKA</name>
<accession>A0AA86NYG4</accession>
<evidence type="ECO:0000313" key="4">
    <source>
        <dbReference type="Proteomes" id="UP001642409"/>
    </source>
</evidence>
<dbReference type="InterPro" id="IPR029052">
    <property type="entry name" value="Metallo-depent_PP-like"/>
</dbReference>
<evidence type="ECO:0000313" key="3">
    <source>
        <dbReference type="EMBL" id="CAL5971808.1"/>
    </source>
</evidence>
<proteinExistence type="predicted"/>
<sequence>MINISIISDTHGKHDQITKYLPGGDILFCAGDVCTSKRPNLGINDFLDWATSLNYQHVIMIGGNHDYPLERDVYARQLLFRYKQVIYLNDEQVTVNINNQALKIFGSPHSPPAGNDAFFMSDPIQIRNRFRFFDHPDIVLTHSPPYRVLDKNCLNSHMGCRILRQLVDEQKPKMHIFGHTHEASGSIDSEFTHFFNAAVVNGQFVVANKPRTFKWNVLTNEIVQ</sequence>
<dbReference type="EMBL" id="CAXDID020000003">
    <property type="protein sequence ID" value="CAL5971808.1"/>
    <property type="molecule type" value="Genomic_DNA"/>
</dbReference>
<evidence type="ECO:0000259" key="1">
    <source>
        <dbReference type="Pfam" id="PF00149"/>
    </source>
</evidence>
<dbReference type="Gene3D" id="3.60.21.10">
    <property type="match status" value="1"/>
</dbReference>
<dbReference type="InterPro" id="IPR051693">
    <property type="entry name" value="UPF0046_metallophosphoest"/>
</dbReference>
<dbReference type="GO" id="GO:0016787">
    <property type="term" value="F:hydrolase activity"/>
    <property type="evidence" value="ECO:0007669"/>
    <property type="project" value="InterPro"/>
</dbReference>
<dbReference type="PANTHER" id="PTHR12905">
    <property type="entry name" value="METALLOPHOSPHOESTERASE"/>
    <property type="match status" value="1"/>
</dbReference>
<feature type="domain" description="Calcineurin-like phosphoesterase" evidence="1">
    <location>
        <begin position="4"/>
        <end position="182"/>
    </location>
</feature>
<organism evidence="2">
    <name type="scientific">Hexamita inflata</name>
    <dbReference type="NCBI Taxonomy" id="28002"/>
    <lineage>
        <taxon>Eukaryota</taxon>
        <taxon>Metamonada</taxon>
        <taxon>Diplomonadida</taxon>
        <taxon>Hexamitidae</taxon>
        <taxon>Hexamitinae</taxon>
        <taxon>Hexamita</taxon>
    </lineage>
</organism>
<dbReference type="SUPFAM" id="SSF56300">
    <property type="entry name" value="Metallo-dependent phosphatases"/>
    <property type="match status" value="1"/>
</dbReference>
<dbReference type="AlphaFoldDB" id="A0AA86NYG4"/>